<protein>
    <submittedName>
        <fullName evidence="1">Uncharacterized protein</fullName>
    </submittedName>
</protein>
<organism evidence="1">
    <name type="scientific">marine sediment metagenome</name>
    <dbReference type="NCBI Taxonomy" id="412755"/>
    <lineage>
        <taxon>unclassified sequences</taxon>
        <taxon>metagenomes</taxon>
        <taxon>ecological metagenomes</taxon>
    </lineage>
</organism>
<dbReference type="AlphaFoldDB" id="A0A0F9E8S2"/>
<evidence type="ECO:0000313" key="1">
    <source>
        <dbReference type="EMBL" id="KKL62656.1"/>
    </source>
</evidence>
<sequence length="125" mass="13675">MPESNTNKPSDAVLEAAAKRGATWKDGVWTYNAPATESDGSSDISKMSPEHQNIITRNKATLAELRSKKQSRAESTAAFLQRVGQQAPSYDQQLLTKLSQLGDTSPNTPNWTLLEQAVEELKDGE</sequence>
<name>A0A0F9E8S2_9ZZZZ</name>
<reference evidence="1" key="1">
    <citation type="journal article" date="2015" name="Nature">
        <title>Complex archaea that bridge the gap between prokaryotes and eukaryotes.</title>
        <authorList>
            <person name="Spang A."/>
            <person name="Saw J.H."/>
            <person name="Jorgensen S.L."/>
            <person name="Zaremba-Niedzwiedzka K."/>
            <person name="Martijn J."/>
            <person name="Lind A.E."/>
            <person name="van Eijk R."/>
            <person name="Schleper C."/>
            <person name="Guy L."/>
            <person name="Ettema T.J."/>
        </authorList>
    </citation>
    <scope>NUCLEOTIDE SEQUENCE</scope>
</reference>
<comment type="caution">
    <text evidence="1">The sequence shown here is derived from an EMBL/GenBank/DDBJ whole genome shotgun (WGS) entry which is preliminary data.</text>
</comment>
<accession>A0A0F9E8S2</accession>
<gene>
    <name evidence="1" type="ORF">LCGC14_2183020</name>
</gene>
<dbReference type="EMBL" id="LAZR01028423">
    <property type="protein sequence ID" value="KKL62656.1"/>
    <property type="molecule type" value="Genomic_DNA"/>
</dbReference>
<proteinExistence type="predicted"/>